<evidence type="ECO:0000259" key="7">
    <source>
        <dbReference type="Pfam" id="PF08914"/>
    </source>
</evidence>
<keyword evidence="3 5" id="KW-0779">Telomere</keyword>
<dbReference type="InterPro" id="IPR039595">
    <property type="entry name" value="TE2IP/Rap1"/>
</dbReference>
<dbReference type="GO" id="GO:0031848">
    <property type="term" value="P:protection from non-homologous end joining at telomere"/>
    <property type="evidence" value="ECO:0007669"/>
    <property type="project" value="TreeGrafter"/>
</dbReference>
<evidence type="ECO:0000256" key="4">
    <source>
        <dbReference type="ARBA" id="ARBA00023242"/>
    </source>
</evidence>
<dbReference type="CDD" id="cd11655">
    <property type="entry name" value="rap1_myb-like"/>
    <property type="match status" value="1"/>
</dbReference>
<dbReference type="Gene3D" id="1.10.10.60">
    <property type="entry name" value="Homeodomain-like"/>
    <property type="match status" value="1"/>
</dbReference>
<dbReference type="InterPro" id="IPR036420">
    <property type="entry name" value="BRCT_dom_sf"/>
</dbReference>
<comment type="similarity">
    <text evidence="1 5">Belongs to the RAP1 family.</text>
</comment>
<organism evidence="9 10">
    <name type="scientific">Phyllachora maydis</name>
    <dbReference type="NCBI Taxonomy" id="1825666"/>
    <lineage>
        <taxon>Eukaryota</taxon>
        <taxon>Fungi</taxon>
        <taxon>Dikarya</taxon>
        <taxon>Ascomycota</taxon>
        <taxon>Pezizomycotina</taxon>
        <taxon>Sordariomycetes</taxon>
        <taxon>Sordariomycetidae</taxon>
        <taxon>Phyllachorales</taxon>
        <taxon>Phyllachoraceae</taxon>
        <taxon>Phyllachora</taxon>
    </lineage>
</organism>
<name>A0AAD9IBL8_9PEZI</name>
<evidence type="ECO:0000256" key="6">
    <source>
        <dbReference type="SAM" id="MobiDB-lite"/>
    </source>
</evidence>
<keyword evidence="4 5" id="KW-0539">Nucleus</keyword>
<comment type="caution">
    <text evidence="9">The sequence shown here is derived from an EMBL/GenBank/DDBJ whole genome shotgun (WGS) entry which is preliminary data.</text>
</comment>
<comment type="function">
    <text evidence="5">Involved in the regulation of telomere length, clustering and has a specific role in telomere position effect (TPE).</text>
</comment>
<sequence>MSDSGVTNTGGQLGEGDHGDLIFQGASFFISVKVPSRARFVQLVQNNGGTITKFEKKADYRIGDHLRNDNPPGCITFRFVEDSVANGVLEDPDFYRIGPVPRSSLPFLSTTQSVKTTRRKFTSEEDERIMRFVRRKAYLGEAIAGNKIYQEFASLEGNDTHTYQAWRDRYIKHLKPLAVAQSAQSPDSKRRCPENEKP</sequence>
<proteinExistence type="inferred from homology"/>
<feature type="domain" description="BRCT" evidence="8">
    <location>
        <begin position="22"/>
        <end position="95"/>
    </location>
</feature>
<feature type="domain" description="TERF2-interacting telomeric protein 1 Myb" evidence="7">
    <location>
        <begin position="121"/>
        <end position="176"/>
    </location>
</feature>
<feature type="compositionally biased region" description="Basic and acidic residues" evidence="6">
    <location>
        <begin position="187"/>
        <end position="198"/>
    </location>
</feature>
<dbReference type="PANTHER" id="PTHR16466">
    <property type="entry name" value="TELOMERE REPEAT-BINDING FACTOR 2-INTERACTING PROTEIN 1"/>
    <property type="match status" value="1"/>
</dbReference>
<evidence type="ECO:0000256" key="1">
    <source>
        <dbReference type="ARBA" id="ARBA00010467"/>
    </source>
</evidence>
<dbReference type="GO" id="GO:0010833">
    <property type="term" value="P:telomere maintenance via telomere lengthening"/>
    <property type="evidence" value="ECO:0007669"/>
    <property type="project" value="UniProtKB-UniRule"/>
</dbReference>
<feature type="region of interest" description="Disordered" evidence="6">
    <location>
        <begin position="179"/>
        <end position="198"/>
    </location>
</feature>
<dbReference type="InterPro" id="IPR001357">
    <property type="entry name" value="BRCT_dom"/>
</dbReference>
<evidence type="ECO:0000259" key="8">
    <source>
        <dbReference type="Pfam" id="PF16589"/>
    </source>
</evidence>
<reference evidence="9" key="1">
    <citation type="journal article" date="2023" name="Mol. Plant Microbe Interact.">
        <title>Elucidating the Obligate Nature and Biological Capacity of an Invasive Fungal Corn Pathogen.</title>
        <authorList>
            <person name="MacCready J.S."/>
            <person name="Roggenkamp E.M."/>
            <person name="Gdanetz K."/>
            <person name="Chilvers M.I."/>
        </authorList>
    </citation>
    <scope>NUCLEOTIDE SEQUENCE</scope>
    <source>
        <strain evidence="9">PM02</strain>
    </source>
</reference>
<comment type="subcellular location">
    <subcellularLocation>
        <location evidence="5">Nucleus</location>
    </subcellularLocation>
    <subcellularLocation>
        <location evidence="5">Chromosome</location>
        <location evidence="5">Telomere</location>
    </subcellularLocation>
</comment>
<keyword evidence="10" id="KW-1185">Reference proteome</keyword>
<protein>
    <recommendedName>
        <fullName evidence="5">DNA-binding protein RAP1</fullName>
    </recommendedName>
</protein>
<evidence type="ECO:0000256" key="5">
    <source>
        <dbReference type="RuleBase" id="RU367107"/>
    </source>
</evidence>
<evidence type="ECO:0000313" key="9">
    <source>
        <dbReference type="EMBL" id="KAK2074753.1"/>
    </source>
</evidence>
<gene>
    <name evidence="9" type="ORF">P8C59_008936</name>
</gene>
<dbReference type="GO" id="GO:0042162">
    <property type="term" value="F:telomeric DNA binding"/>
    <property type="evidence" value="ECO:0007669"/>
    <property type="project" value="TreeGrafter"/>
</dbReference>
<accession>A0AAD9IBL8</accession>
<evidence type="ECO:0000256" key="2">
    <source>
        <dbReference type="ARBA" id="ARBA00022454"/>
    </source>
</evidence>
<dbReference type="PANTHER" id="PTHR16466:SF6">
    <property type="entry name" value="TELOMERIC REPEAT-BINDING FACTOR 2-INTERACTING PROTEIN 1"/>
    <property type="match status" value="1"/>
</dbReference>
<dbReference type="Pfam" id="PF16589">
    <property type="entry name" value="BRCT_2"/>
    <property type="match status" value="1"/>
</dbReference>
<dbReference type="Proteomes" id="UP001217918">
    <property type="component" value="Unassembled WGS sequence"/>
</dbReference>
<dbReference type="GO" id="GO:0070187">
    <property type="term" value="C:shelterin complex"/>
    <property type="evidence" value="ECO:0007669"/>
    <property type="project" value="TreeGrafter"/>
</dbReference>
<dbReference type="EMBL" id="JAQQPM010000008">
    <property type="protein sequence ID" value="KAK2074753.1"/>
    <property type="molecule type" value="Genomic_DNA"/>
</dbReference>
<dbReference type="InterPro" id="IPR009057">
    <property type="entry name" value="Homeodomain-like_sf"/>
</dbReference>
<keyword evidence="2 5" id="KW-0158">Chromosome</keyword>
<comment type="subunit">
    <text evidence="5">Homodimer.</text>
</comment>
<dbReference type="Pfam" id="PF08914">
    <property type="entry name" value="Myb_Rap1"/>
    <property type="match status" value="1"/>
</dbReference>
<evidence type="ECO:0000256" key="3">
    <source>
        <dbReference type="ARBA" id="ARBA00022895"/>
    </source>
</evidence>
<dbReference type="SUPFAM" id="SSF46689">
    <property type="entry name" value="Homeodomain-like"/>
    <property type="match status" value="1"/>
</dbReference>
<dbReference type="InterPro" id="IPR015010">
    <property type="entry name" value="TERF2IP_Myb"/>
</dbReference>
<dbReference type="Gene3D" id="3.40.50.10190">
    <property type="entry name" value="BRCT domain"/>
    <property type="match status" value="1"/>
</dbReference>
<evidence type="ECO:0000313" key="10">
    <source>
        <dbReference type="Proteomes" id="UP001217918"/>
    </source>
</evidence>
<dbReference type="AlphaFoldDB" id="A0AAD9IBL8"/>